<proteinExistence type="predicted"/>
<keyword evidence="1" id="KW-0805">Transcription regulation</keyword>
<feature type="domain" description="HTH arsR-type" evidence="4">
    <location>
        <begin position="10"/>
        <end position="104"/>
    </location>
</feature>
<sequence length="115" mass="12634">MNDLSTTAQAMDKAADEAAEVLKVLANPSRLRILCALLPGERCVGELEEILGASQSYVSGQLARMRSEGLVSCDRDGRTIRYKLADPRISPILERLYDVFCPEHVKLDLSQSVNA</sequence>
<dbReference type="InterPro" id="IPR036388">
    <property type="entry name" value="WH-like_DNA-bd_sf"/>
</dbReference>
<accession>A0ABX0W393</accession>
<evidence type="ECO:0000256" key="2">
    <source>
        <dbReference type="ARBA" id="ARBA00023125"/>
    </source>
</evidence>
<keyword evidence="2" id="KW-0238">DNA-binding</keyword>
<evidence type="ECO:0000256" key="3">
    <source>
        <dbReference type="ARBA" id="ARBA00023163"/>
    </source>
</evidence>
<evidence type="ECO:0000256" key="1">
    <source>
        <dbReference type="ARBA" id="ARBA00023015"/>
    </source>
</evidence>
<dbReference type="PANTHER" id="PTHR33154">
    <property type="entry name" value="TRANSCRIPTIONAL REGULATOR, ARSR FAMILY"/>
    <property type="match status" value="1"/>
</dbReference>
<evidence type="ECO:0000313" key="5">
    <source>
        <dbReference type="EMBL" id="NIY73862.1"/>
    </source>
</evidence>
<dbReference type="NCBIfam" id="NF033788">
    <property type="entry name" value="HTH_metalloreg"/>
    <property type="match status" value="1"/>
</dbReference>
<dbReference type="InterPro" id="IPR036390">
    <property type="entry name" value="WH_DNA-bd_sf"/>
</dbReference>
<keyword evidence="3" id="KW-0804">Transcription</keyword>
<reference evidence="5 6" key="1">
    <citation type="submission" date="2020-03" db="EMBL/GenBank/DDBJ databases">
        <title>Bacterial isolates of synthetic phycosphere.</title>
        <authorList>
            <person name="Fu H."/>
            <person name="Moran M.A."/>
        </authorList>
    </citation>
    <scope>NUCLEOTIDE SEQUENCE [LARGE SCALE GENOMIC DNA]</scope>
    <source>
        <strain evidence="5 6">HF1</strain>
    </source>
</reference>
<dbReference type="SMART" id="SM00418">
    <property type="entry name" value="HTH_ARSR"/>
    <property type="match status" value="1"/>
</dbReference>
<comment type="caution">
    <text evidence="5">The sequence shown here is derived from an EMBL/GenBank/DDBJ whole genome shotgun (WGS) entry which is preliminary data.</text>
</comment>
<dbReference type="InterPro" id="IPR051081">
    <property type="entry name" value="HTH_MetalResp_TranReg"/>
</dbReference>
<dbReference type="PROSITE" id="PS50987">
    <property type="entry name" value="HTH_ARSR_2"/>
    <property type="match status" value="1"/>
</dbReference>
<evidence type="ECO:0000313" key="6">
    <source>
        <dbReference type="Proteomes" id="UP000709466"/>
    </source>
</evidence>
<evidence type="ECO:0000259" key="4">
    <source>
        <dbReference type="PROSITE" id="PS50987"/>
    </source>
</evidence>
<protein>
    <submittedName>
        <fullName evidence="5">Winged helix-turn-helix transcriptional regulator</fullName>
    </submittedName>
</protein>
<dbReference type="CDD" id="cd00090">
    <property type="entry name" value="HTH_ARSR"/>
    <property type="match status" value="1"/>
</dbReference>
<dbReference type="InterPro" id="IPR011991">
    <property type="entry name" value="ArsR-like_HTH"/>
</dbReference>
<name>A0ABX0W393_9RHOB</name>
<keyword evidence="6" id="KW-1185">Reference proteome</keyword>
<dbReference type="SUPFAM" id="SSF46785">
    <property type="entry name" value="Winged helix' DNA-binding domain"/>
    <property type="match status" value="1"/>
</dbReference>
<dbReference type="Proteomes" id="UP000709466">
    <property type="component" value="Unassembled WGS sequence"/>
</dbReference>
<dbReference type="InterPro" id="IPR001845">
    <property type="entry name" value="HTH_ArsR_DNA-bd_dom"/>
</dbReference>
<dbReference type="Gene3D" id="1.10.10.10">
    <property type="entry name" value="Winged helix-like DNA-binding domain superfamily/Winged helix DNA-binding domain"/>
    <property type="match status" value="1"/>
</dbReference>
<dbReference type="PRINTS" id="PR00778">
    <property type="entry name" value="HTHARSR"/>
</dbReference>
<dbReference type="Pfam" id="PF01022">
    <property type="entry name" value="HTH_5"/>
    <property type="match status" value="1"/>
</dbReference>
<gene>
    <name evidence="5" type="ORF">HCZ30_15635</name>
</gene>
<dbReference type="PANTHER" id="PTHR33154:SF28">
    <property type="entry name" value="HTH-TYPE TRANSCRIPTIONAL REGULATOR YGAV-RELATED"/>
    <property type="match status" value="1"/>
</dbReference>
<dbReference type="EMBL" id="JAATOP010000015">
    <property type="protein sequence ID" value="NIY73862.1"/>
    <property type="molecule type" value="Genomic_DNA"/>
</dbReference>
<organism evidence="5 6">
    <name type="scientific">Marivivens donghaensis</name>
    <dbReference type="NCBI Taxonomy" id="1699413"/>
    <lineage>
        <taxon>Bacteria</taxon>
        <taxon>Pseudomonadati</taxon>
        <taxon>Pseudomonadota</taxon>
        <taxon>Alphaproteobacteria</taxon>
        <taxon>Rhodobacterales</taxon>
        <taxon>Paracoccaceae</taxon>
        <taxon>Marivivens group</taxon>
        <taxon>Marivivens</taxon>
    </lineage>
</organism>